<protein>
    <submittedName>
        <fullName evidence="1">Uncharacterized protein</fullName>
    </submittedName>
</protein>
<dbReference type="Proteomes" id="UP000887159">
    <property type="component" value="Unassembled WGS sequence"/>
</dbReference>
<organism evidence="1 2">
    <name type="scientific">Trichonephila clavipes</name>
    <name type="common">Golden silk orbweaver</name>
    <name type="synonym">Nephila clavipes</name>
    <dbReference type="NCBI Taxonomy" id="2585209"/>
    <lineage>
        <taxon>Eukaryota</taxon>
        <taxon>Metazoa</taxon>
        <taxon>Ecdysozoa</taxon>
        <taxon>Arthropoda</taxon>
        <taxon>Chelicerata</taxon>
        <taxon>Arachnida</taxon>
        <taxon>Araneae</taxon>
        <taxon>Araneomorphae</taxon>
        <taxon>Entelegynae</taxon>
        <taxon>Araneoidea</taxon>
        <taxon>Nephilidae</taxon>
        <taxon>Trichonephila</taxon>
    </lineage>
</organism>
<proteinExistence type="predicted"/>
<name>A0A8X6RWK8_TRICX</name>
<dbReference type="EMBL" id="BMAU01021229">
    <property type="protein sequence ID" value="GFY01546.1"/>
    <property type="molecule type" value="Genomic_DNA"/>
</dbReference>
<sequence length="561" mass="63636">MHHGEKKGAIASRRLDLYLLVRGRYFIFLLSPIGNQLRRSPPGDAPFRGYRLPRGYHLLVVVVVLVTMNKCIMEKKGGIASRRLDFYLLVRGSEKCKLLGGDAFRNFELRSSYEDDTSALKHLPNANDMDVLGIKVLTLMCLGVMRLGFHSDHLPVAPNYEALFGCVGEKCKLLGGDGFRNFELRSSDEDDTSALKHLPNANDMDVLGIKVLTLMCLGVMRLGFHSDHLPMAPNYEALFGCVGRLDLYLLVHGRYFIFLLPPIGNQWRRSPPGDAPFRGYRLPRRYHLLVVVVFLVSMNKCSMEKKGVIASRRLDLYLLVRGRYFISLLPPIGNQWRRSPPGDAPSRGYRLPRGYHLLVVVVVLVSMNKCIMEKKKGVIAYRSLNWYLLVRGRYFISFYHPLETNGGVPHLGDAPSRGYRLPRGYHLLVVVVVLVSMNKCIMKKKGGIASRRLDFYLLVRGSEKCKLLGGDGFRNFELRSSDENDTSALKHFPNANNMDVLGIKVLTLMCLGVMRLGFHSDHLPMAPNYEALFGCVGWQEKCSINNWEIQYIFSEDFVKKK</sequence>
<gene>
    <name evidence="1" type="ORF">TNCV_2607301</name>
</gene>
<keyword evidence="2" id="KW-1185">Reference proteome</keyword>
<dbReference type="AlphaFoldDB" id="A0A8X6RWK8"/>
<accession>A0A8X6RWK8</accession>
<reference evidence="1" key="1">
    <citation type="submission" date="2020-08" db="EMBL/GenBank/DDBJ databases">
        <title>Multicomponent nature underlies the extraordinary mechanical properties of spider dragline silk.</title>
        <authorList>
            <person name="Kono N."/>
            <person name="Nakamura H."/>
            <person name="Mori M."/>
            <person name="Yoshida Y."/>
            <person name="Ohtoshi R."/>
            <person name="Malay A.D."/>
            <person name="Moran D.A.P."/>
            <person name="Tomita M."/>
            <person name="Numata K."/>
            <person name="Arakawa K."/>
        </authorList>
    </citation>
    <scope>NUCLEOTIDE SEQUENCE</scope>
</reference>
<comment type="caution">
    <text evidence="1">The sequence shown here is derived from an EMBL/GenBank/DDBJ whole genome shotgun (WGS) entry which is preliminary data.</text>
</comment>
<evidence type="ECO:0000313" key="1">
    <source>
        <dbReference type="EMBL" id="GFY01546.1"/>
    </source>
</evidence>
<evidence type="ECO:0000313" key="2">
    <source>
        <dbReference type="Proteomes" id="UP000887159"/>
    </source>
</evidence>